<feature type="non-terminal residue" evidence="2">
    <location>
        <position position="121"/>
    </location>
</feature>
<gene>
    <name evidence="2" type="ORF">FNH08_34455</name>
</gene>
<dbReference type="PROSITE" id="PS51318">
    <property type="entry name" value="TAT"/>
    <property type="match status" value="1"/>
</dbReference>
<dbReference type="PANTHER" id="PTHR42732">
    <property type="entry name" value="BETA-GALACTOSIDASE"/>
    <property type="match status" value="1"/>
</dbReference>
<dbReference type="InterPro" id="IPR051913">
    <property type="entry name" value="GH2_Domain-Containing"/>
</dbReference>
<dbReference type="SUPFAM" id="SSF49785">
    <property type="entry name" value="Galactose-binding domain-like"/>
    <property type="match status" value="1"/>
</dbReference>
<keyword evidence="1" id="KW-0732">Signal</keyword>
<evidence type="ECO:0000313" key="2">
    <source>
        <dbReference type="EMBL" id="MPY62065.1"/>
    </source>
</evidence>
<name>A0A5N8XTW3_9ACTN</name>
<organism evidence="2 3">
    <name type="scientific">Streptomyces spongiae</name>
    <dbReference type="NCBI Taxonomy" id="565072"/>
    <lineage>
        <taxon>Bacteria</taxon>
        <taxon>Bacillati</taxon>
        <taxon>Actinomycetota</taxon>
        <taxon>Actinomycetes</taxon>
        <taxon>Kitasatosporales</taxon>
        <taxon>Streptomycetaceae</taxon>
        <taxon>Streptomyces</taxon>
    </lineage>
</organism>
<proteinExistence type="predicted"/>
<dbReference type="Proteomes" id="UP000400924">
    <property type="component" value="Unassembled WGS sequence"/>
</dbReference>
<comment type="caution">
    <text evidence="2">The sequence shown here is derived from an EMBL/GenBank/DDBJ whole genome shotgun (WGS) entry which is preliminary data.</text>
</comment>
<evidence type="ECO:0000256" key="1">
    <source>
        <dbReference type="SAM" id="SignalP"/>
    </source>
</evidence>
<reference evidence="2 3" key="1">
    <citation type="submission" date="2019-07" db="EMBL/GenBank/DDBJ databases">
        <title>New species of Amycolatopsis and Streptomyces.</title>
        <authorList>
            <person name="Duangmal K."/>
            <person name="Teo W.F.A."/>
            <person name="Lipun K."/>
        </authorList>
    </citation>
    <scope>NUCLEOTIDE SEQUENCE [LARGE SCALE GENOMIC DNA]</scope>
    <source>
        <strain evidence="2 3">NBRC 106415</strain>
    </source>
</reference>
<evidence type="ECO:0000313" key="3">
    <source>
        <dbReference type="Proteomes" id="UP000400924"/>
    </source>
</evidence>
<dbReference type="InterPro" id="IPR006311">
    <property type="entry name" value="TAT_signal"/>
</dbReference>
<feature type="chain" id="PRO_5024339483" evidence="1">
    <location>
        <begin position="28"/>
        <end position="121"/>
    </location>
</feature>
<dbReference type="PANTHER" id="PTHR42732:SF1">
    <property type="entry name" value="BETA-MANNOSIDASE"/>
    <property type="match status" value="1"/>
</dbReference>
<feature type="signal peptide" evidence="1">
    <location>
        <begin position="1"/>
        <end position="27"/>
    </location>
</feature>
<accession>A0A5N8XTW3</accession>
<dbReference type="AlphaFoldDB" id="A0A5N8XTW3"/>
<dbReference type="EMBL" id="VJZC01000368">
    <property type="protein sequence ID" value="MPY62065.1"/>
    <property type="molecule type" value="Genomic_DNA"/>
</dbReference>
<keyword evidence="3" id="KW-1185">Reference proteome</keyword>
<sequence length="121" mass="12594">MTVTRRSLLIAGSAAPMAGALAGTAGAAEPLARPGRASSGRTIDLRDGWRFALVNPGGITDPTGEYADAMKPGHDDSAWRQVAVPHDWSIEQTPTTELGTTSGTGFLPGGLGWYRVSFTLP</sequence>
<protein>
    <submittedName>
        <fullName evidence="2">Beta-galactosidase</fullName>
    </submittedName>
</protein>
<dbReference type="InterPro" id="IPR008979">
    <property type="entry name" value="Galactose-bd-like_sf"/>
</dbReference>
<dbReference type="Gene3D" id="2.60.120.260">
    <property type="entry name" value="Galactose-binding domain-like"/>
    <property type="match status" value="1"/>
</dbReference>